<dbReference type="EMBL" id="FNAO01000001">
    <property type="protein sequence ID" value="SDD56912.1"/>
    <property type="molecule type" value="Genomic_DNA"/>
</dbReference>
<evidence type="ECO:0000313" key="7">
    <source>
        <dbReference type="Proteomes" id="UP000199109"/>
    </source>
</evidence>
<dbReference type="Gene3D" id="3.30.70.580">
    <property type="entry name" value="Pseudouridine synthase I, catalytic domain, N-terminal subdomain"/>
    <property type="match status" value="1"/>
</dbReference>
<dbReference type="STRING" id="641691.SAMN05421636_10162"/>
<dbReference type="InterPro" id="IPR020103">
    <property type="entry name" value="PsdUridine_synth_cat_dom_sf"/>
</dbReference>
<dbReference type="PANTHER" id="PTHR47683">
    <property type="entry name" value="PSEUDOURIDINE SYNTHASE FAMILY PROTEIN-RELATED"/>
    <property type="match status" value="1"/>
</dbReference>
<accession>A0A1G6VTH1</accession>
<sequence>MDWVFKRIPFPTFAKTEIMSRSESNKGNKSSNRSKKEGGQKASGREGGTFRKKSYSRGNAPIKGNGNGQSSSNPDLIRLNKYLSNSGVCSRREADVLITAGSVTVNGKPVTQMGHKVKRTDEVRFDGRLLNPAKKEYVLLNKPKDFTTAARNEHGNRTAIGLISKATQVELKPVGKMDKNTTGLLLFTNDGELTKRLNSPKNGLRKIFHIELNKPLRSADLKKIQDGLLVDQKVVKVHDVSFVDNAPKTQIGMEIYSSRSKIVTRIFQTLEYEIVKLDRVVYAGLTKKDLPRGHWRYLTDQEIVNLGMIN</sequence>
<evidence type="ECO:0000256" key="4">
    <source>
        <dbReference type="SAM" id="MobiDB-lite"/>
    </source>
</evidence>
<name>A0A1G6VTH1_9FLAO</name>
<gene>
    <name evidence="6" type="ORF">SAMN05421636_10162</name>
</gene>
<feature type="domain" description="RNA-binding S4" evidence="5">
    <location>
        <begin position="77"/>
        <end position="138"/>
    </location>
</feature>
<feature type="region of interest" description="Disordered" evidence="4">
    <location>
        <begin position="15"/>
        <end position="74"/>
    </location>
</feature>
<dbReference type="PROSITE" id="PS50889">
    <property type="entry name" value="S4"/>
    <property type="match status" value="1"/>
</dbReference>
<dbReference type="Pfam" id="PF00849">
    <property type="entry name" value="PseudoU_synth_2"/>
    <property type="match status" value="1"/>
</dbReference>
<dbReference type="PANTHER" id="PTHR47683:SF2">
    <property type="entry name" value="RNA-BINDING S4 DOMAIN-CONTAINING PROTEIN"/>
    <property type="match status" value="1"/>
</dbReference>
<dbReference type="GO" id="GO:0120159">
    <property type="term" value="F:rRNA pseudouridine synthase activity"/>
    <property type="evidence" value="ECO:0007669"/>
    <property type="project" value="UniProtKB-ARBA"/>
</dbReference>
<dbReference type="CDD" id="cd00165">
    <property type="entry name" value="S4"/>
    <property type="match status" value="1"/>
</dbReference>
<dbReference type="InterPro" id="IPR020094">
    <property type="entry name" value="TruA/RsuA/RluB/E/F_N"/>
</dbReference>
<keyword evidence="3" id="KW-0694">RNA-binding</keyword>
<evidence type="ECO:0000256" key="1">
    <source>
        <dbReference type="ARBA" id="ARBA00008348"/>
    </source>
</evidence>
<dbReference type="GO" id="GO:0000455">
    <property type="term" value="P:enzyme-directed rRNA pseudouridine synthesis"/>
    <property type="evidence" value="ECO:0007669"/>
    <property type="project" value="UniProtKB-ARBA"/>
</dbReference>
<proteinExistence type="inferred from homology"/>
<reference evidence="6 7" key="1">
    <citation type="submission" date="2016-10" db="EMBL/GenBank/DDBJ databases">
        <authorList>
            <person name="de Groot N.N."/>
        </authorList>
    </citation>
    <scope>NUCLEOTIDE SEQUENCE [LARGE SCALE GENOMIC DNA]</scope>
    <source>
        <strain evidence="6 7">DSM 23421</strain>
    </source>
</reference>
<dbReference type="SUPFAM" id="SSF55120">
    <property type="entry name" value="Pseudouridine synthase"/>
    <property type="match status" value="1"/>
</dbReference>
<evidence type="ECO:0000259" key="5">
    <source>
        <dbReference type="SMART" id="SM00363"/>
    </source>
</evidence>
<dbReference type="FunFam" id="3.10.290.10:FF:000003">
    <property type="entry name" value="Pseudouridine synthase"/>
    <property type="match status" value="1"/>
</dbReference>
<dbReference type="InterPro" id="IPR042092">
    <property type="entry name" value="PsdUridine_s_RsuA/RluB/E/F_cat"/>
</dbReference>
<comment type="similarity">
    <text evidence="1">Belongs to the pseudouridine synthase RsuA family.</text>
</comment>
<evidence type="ECO:0000256" key="3">
    <source>
        <dbReference type="PROSITE-ProRule" id="PRU00182"/>
    </source>
</evidence>
<dbReference type="GO" id="GO:0003723">
    <property type="term" value="F:RNA binding"/>
    <property type="evidence" value="ECO:0007669"/>
    <property type="project" value="UniProtKB-KW"/>
</dbReference>
<dbReference type="InterPro" id="IPR050343">
    <property type="entry name" value="RsuA_PseudoU_synthase"/>
</dbReference>
<organism evidence="6 7">
    <name type="scientific">Pricia antarctica</name>
    <dbReference type="NCBI Taxonomy" id="641691"/>
    <lineage>
        <taxon>Bacteria</taxon>
        <taxon>Pseudomonadati</taxon>
        <taxon>Bacteroidota</taxon>
        <taxon>Flavobacteriia</taxon>
        <taxon>Flavobacteriales</taxon>
        <taxon>Flavobacteriaceae</taxon>
        <taxon>Pricia</taxon>
    </lineage>
</organism>
<evidence type="ECO:0000313" key="6">
    <source>
        <dbReference type="EMBL" id="SDD56912.1"/>
    </source>
</evidence>
<dbReference type="InterPro" id="IPR006145">
    <property type="entry name" value="PsdUridine_synth_RsuA/RluA"/>
</dbReference>
<evidence type="ECO:0000256" key="2">
    <source>
        <dbReference type="ARBA" id="ARBA00023235"/>
    </source>
</evidence>
<dbReference type="Gene3D" id="3.30.70.1560">
    <property type="entry name" value="Alpha-L RNA-binding motif"/>
    <property type="match status" value="1"/>
</dbReference>
<dbReference type="Gene3D" id="3.10.290.10">
    <property type="entry name" value="RNA-binding S4 domain"/>
    <property type="match status" value="1"/>
</dbReference>
<keyword evidence="2" id="KW-0413">Isomerase</keyword>
<dbReference type="InterPro" id="IPR002942">
    <property type="entry name" value="S4_RNA-bd"/>
</dbReference>
<dbReference type="SMART" id="SM00363">
    <property type="entry name" value="S4"/>
    <property type="match status" value="1"/>
</dbReference>
<dbReference type="InterPro" id="IPR036986">
    <property type="entry name" value="S4_RNA-bd_sf"/>
</dbReference>
<keyword evidence="7" id="KW-1185">Reference proteome</keyword>
<dbReference type="AlphaFoldDB" id="A0A1G6VTH1"/>
<dbReference type="Pfam" id="PF01479">
    <property type="entry name" value="S4"/>
    <property type="match status" value="1"/>
</dbReference>
<dbReference type="SUPFAM" id="SSF55174">
    <property type="entry name" value="Alpha-L RNA-binding motif"/>
    <property type="match status" value="1"/>
</dbReference>
<protein>
    <submittedName>
        <fullName evidence="6">23S rRNA pseudouridine2605 synthase</fullName>
    </submittedName>
</protein>
<dbReference type="Proteomes" id="UP000199109">
    <property type="component" value="Unassembled WGS sequence"/>
</dbReference>